<dbReference type="InterPro" id="IPR012910">
    <property type="entry name" value="Plug_dom"/>
</dbReference>
<comment type="caution">
    <text evidence="16">The sequence shown here is derived from an EMBL/GenBank/DDBJ whole genome shotgun (WGS) entry which is preliminary data.</text>
</comment>
<evidence type="ECO:0000256" key="4">
    <source>
        <dbReference type="ARBA" id="ARBA00022496"/>
    </source>
</evidence>
<gene>
    <name evidence="16" type="ORF">FOY91_13175</name>
</gene>
<dbReference type="InterPro" id="IPR039426">
    <property type="entry name" value="TonB-dep_rcpt-like"/>
</dbReference>
<evidence type="ECO:0000256" key="10">
    <source>
        <dbReference type="ARBA" id="ARBA00023237"/>
    </source>
</evidence>
<keyword evidence="10 11" id="KW-0998">Cell outer membrane</keyword>
<organism evidence="16 17">
    <name type="scientific">Alterirhizorhabdus solaris</name>
    <dbReference type="NCBI Taxonomy" id="2529389"/>
    <lineage>
        <taxon>Bacteria</taxon>
        <taxon>Pseudomonadati</taxon>
        <taxon>Pseudomonadota</taxon>
        <taxon>Alphaproteobacteria</taxon>
        <taxon>Sphingomonadales</taxon>
        <taxon>Rhizorhabdaceae</taxon>
        <taxon>Alterirhizorhabdus</taxon>
    </lineage>
</organism>
<dbReference type="GO" id="GO:0009279">
    <property type="term" value="C:cell outer membrane"/>
    <property type="evidence" value="ECO:0007669"/>
    <property type="project" value="UniProtKB-SubCell"/>
</dbReference>
<evidence type="ECO:0000256" key="13">
    <source>
        <dbReference type="SAM" id="MobiDB-lite"/>
    </source>
</evidence>
<dbReference type="Gene3D" id="2.40.170.20">
    <property type="entry name" value="TonB-dependent receptor, beta-barrel domain"/>
    <property type="match status" value="1"/>
</dbReference>
<evidence type="ECO:0000256" key="6">
    <source>
        <dbReference type="ARBA" id="ARBA00023004"/>
    </source>
</evidence>
<keyword evidence="9 11" id="KW-0472">Membrane</keyword>
<proteinExistence type="inferred from homology"/>
<dbReference type="Pfam" id="PF00593">
    <property type="entry name" value="TonB_dep_Rec_b-barrel"/>
    <property type="match status" value="1"/>
</dbReference>
<dbReference type="OrthoDB" id="7176070at2"/>
<keyword evidence="3 11" id="KW-1134">Transmembrane beta strand</keyword>
<keyword evidence="6" id="KW-0408">Iron</keyword>
<dbReference type="Proteomes" id="UP000318681">
    <property type="component" value="Unassembled WGS sequence"/>
</dbReference>
<protein>
    <submittedName>
        <fullName evidence="16">Uncharacterized protein</fullName>
    </submittedName>
</protein>
<evidence type="ECO:0000256" key="1">
    <source>
        <dbReference type="ARBA" id="ARBA00004571"/>
    </source>
</evidence>
<evidence type="ECO:0000256" key="12">
    <source>
        <dbReference type="RuleBase" id="RU003357"/>
    </source>
</evidence>
<dbReference type="PANTHER" id="PTHR32552:SF81">
    <property type="entry name" value="TONB-DEPENDENT OUTER MEMBRANE RECEPTOR"/>
    <property type="match status" value="1"/>
</dbReference>
<dbReference type="GO" id="GO:0006826">
    <property type="term" value="P:iron ion transport"/>
    <property type="evidence" value="ECO:0007669"/>
    <property type="project" value="UniProtKB-KW"/>
</dbReference>
<evidence type="ECO:0000259" key="15">
    <source>
        <dbReference type="Pfam" id="PF07715"/>
    </source>
</evidence>
<keyword evidence="5 11" id="KW-0812">Transmembrane</keyword>
<feature type="domain" description="TonB-dependent receptor-like beta-barrel" evidence="14">
    <location>
        <begin position="333"/>
        <end position="831"/>
    </location>
</feature>
<evidence type="ECO:0000256" key="7">
    <source>
        <dbReference type="ARBA" id="ARBA00023065"/>
    </source>
</evidence>
<evidence type="ECO:0000313" key="16">
    <source>
        <dbReference type="EMBL" id="TVV73011.1"/>
    </source>
</evidence>
<evidence type="ECO:0000256" key="2">
    <source>
        <dbReference type="ARBA" id="ARBA00022448"/>
    </source>
</evidence>
<dbReference type="InterPro" id="IPR000531">
    <property type="entry name" value="Beta-barrel_TonB"/>
</dbReference>
<dbReference type="AlphaFoldDB" id="A0A558R0V8"/>
<evidence type="ECO:0000259" key="14">
    <source>
        <dbReference type="Pfam" id="PF00593"/>
    </source>
</evidence>
<evidence type="ECO:0000256" key="9">
    <source>
        <dbReference type="ARBA" id="ARBA00023136"/>
    </source>
</evidence>
<feature type="domain" description="TonB-dependent receptor plug" evidence="15">
    <location>
        <begin position="110"/>
        <end position="212"/>
    </location>
</feature>
<name>A0A558R0V8_9SPHN</name>
<evidence type="ECO:0000256" key="3">
    <source>
        <dbReference type="ARBA" id="ARBA00022452"/>
    </source>
</evidence>
<evidence type="ECO:0000313" key="17">
    <source>
        <dbReference type="Proteomes" id="UP000318681"/>
    </source>
</evidence>
<accession>A0A558R0V8</accession>
<keyword evidence="4" id="KW-0410">Iron transport</keyword>
<dbReference type="EMBL" id="VNIM01000053">
    <property type="protein sequence ID" value="TVV73011.1"/>
    <property type="molecule type" value="Genomic_DNA"/>
</dbReference>
<evidence type="ECO:0000256" key="5">
    <source>
        <dbReference type="ARBA" id="ARBA00022692"/>
    </source>
</evidence>
<dbReference type="InterPro" id="IPR036942">
    <property type="entry name" value="Beta-barrel_TonB_sf"/>
</dbReference>
<keyword evidence="8 12" id="KW-0798">TonB box</keyword>
<dbReference type="Pfam" id="PF07715">
    <property type="entry name" value="Plug"/>
    <property type="match status" value="1"/>
</dbReference>
<dbReference type="PROSITE" id="PS52016">
    <property type="entry name" value="TONB_DEPENDENT_REC_3"/>
    <property type="match status" value="1"/>
</dbReference>
<dbReference type="SUPFAM" id="SSF56935">
    <property type="entry name" value="Porins"/>
    <property type="match status" value="1"/>
</dbReference>
<keyword evidence="2 11" id="KW-0813">Transport</keyword>
<keyword evidence="17" id="KW-1185">Reference proteome</keyword>
<comment type="subcellular location">
    <subcellularLocation>
        <location evidence="1 11">Cell outer membrane</location>
        <topology evidence="1 11">Multi-pass membrane protein</topology>
    </subcellularLocation>
</comment>
<comment type="similarity">
    <text evidence="11 12">Belongs to the TonB-dependent receptor family.</text>
</comment>
<keyword evidence="7" id="KW-0406">Ion transport</keyword>
<dbReference type="PANTHER" id="PTHR32552">
    <property type="entry name" value="FERRICHROME IRON RECEPTOR-RELATED"/>
    <property type="match status" value="1"/>
</dbReference>
<reference evidence="16 17" key="1">
    <citation type="submission" date="2019-07" db="EMBL/GenBank/DDBJ databases">
        <title>Sphingomonas solaris sp. nov., isolated from a solar panel from Boston, Massachusetts.</title>
        <authorList>
            <person name="Tanner K."/>
            <person name="Pascual J."/>
            <person name="Mancuso C."/>
            <person name="Pereto J."/>
            <person name="Khalil A."/>
            <person name="Vilanova C."/>
        </authorList>
    </citation>
    <scope>NUCLEOTIDE SEQUENCE [LARGE SCALE GENOMIC DNA]</scope>
    <source>
        <strain evidence="16 17">R4DWN</strain>
    </source>
</reference>
<evidence type="ECO:0000256" key="8">
    <source>
        <dbReference type="ARBA" id="ARBA00023077"/>
    </source>
</evidence>
<evidence type="ECO:0000256" key="11">
    <source>
        <dbReference type="PROSITE-ProRule" id="PRU01360"/>
    </source>
</evidence>
<sequence>MGGRHGTWQKPYRTPSCVKDVVLGGVMRSTKLDRRGFSQRVKLAAMASAGLTLCAATPVFAQAVAVDPTPEAQTGNEIQPASPRTPQAQAQSDGIEDIVVTARRDAENAQRVPVSVQVVTGSNLQKLAITSVEEVSKLAPGLTLVNAGSSTSVTLRGVTWQPGSGTPATPIYFNDVPFDPGNTIVSLFDVGQIEVLRGPQGTTRGAPSISGAVTITTRKPDLEEFGGYVQGLYGSGDHYDVQGAINAPIIKGVLALRLATNIEGMNGTRITSVNSSIDPTFRDRTYRATALFKPTDTFSLQAMYQRRKTFTRDFTQVVGSGSPGLAALGIPANYNGPALTFEDRKSVQDQPTYRPQHVDLLTVNANWEVLGHNISANYGRQFNRSPTVFNAVDPVNIVPGYEPFTTPGFDRGIPKFETREVRISSIPNPDRPFDYDLGWFSKHSQGVTTFGLVNFTPGAFGAPFQARPGQVTTPNPNYVVTTQLDSDIGQRFDSFYGNVRFHIDDDTELSGGLSILRDRVPVTTTINSSGARVAFPRFLPAAAGGCPSPLLPNSADYGALYCQVNVPAASRAPQVNNDKFSKALYNFSLSHQFTDDILVYGTTGTSFRSGLPSVGNAGLPFALQTPAPETATSYEVGVKTTISRALRVNAAIFQLDYKNQLTTLEGVRYFSSIAGANVQAANVSFYGNLDARVRGAELEIVARPFDRASLGANLSYSKIKSQGGIIPCNTATAPTAAVPVQLCTSPSGQVLNTQAPFQATVNGGYEIPFSDAIGGYFRFNVNYQGKNPNFGNFRSNTGTFRKTPSYAIVDLFAGLTGTDSVWDLGVYAKNVFDKDVELARIDTINTVYPLFAAPDGYDVVRANRPREIGVTMRYAFGSR</sequence>
<feature type="region of interest" description="Disordered" evidence="13">
    <location>
        <begin position="71"/>
        <end position="92"/>
    </location>
</feature>